<evidence type="ECO:0000313" key="7">
    <source>
        <dbReference type="EMBL" id="MDY5140192.1"/>
    </source>
</evidence>
<dbReference type="Pfam" id="PF03699">
    <property type="entry name" value="UPF0182"/>
    <property type="match status" value="1"/>
</dbReference>
<sequence length="1026" mass="110944">MSTTAHPRLRRETPGAFWWTLGVLAILLVALVVGSGVYTDVKWYEQIGAARVFWTQWGWTIALGTIGTLLVAIVLWLNFRLARSKDEGIMAPSVANYRKAAEKYRWATNLGLPLLAGVIFGAPLSGEWRTYLMWIFRTPFGDTDPQFGRDVAFYVFTLPVLQSALSFAITLLVIGAIGAVLGHYLYGGVTVDSGKVRVRNRARVHFSVLGLLAFILVAAYFWLSRYTLLLSNNDRFSGASYTDINAKLPGLTILAITFLAIAVLFVISALRGSWRIITAGLVVALVTGATVGWAWPALVERFRVTPNAIEMETPYIDRNISATLKAYGLNDIETIPYNARTDAEAGQLRNDAESTAQIRLLDPNIVSPTFNQMQQNRQYYGFASQLAVDRYNLNKTDRDTVIAVRELNLDGLGPDQRNWVNDHTVYTHGYGVVAAYGNTTSASGAPQFLQYGIPSQGELGEYEPRVYFGQKSPEYSIVGAPEGTAPWEIDYPSDAAEGSQVLNTYTGDGGPSVGNFFDKLMFAIKFRSTDIFFSDRVTSESQILFNRDPHERVRKVAPYLTLDSKAYPAVVDMDGDPATPKRLVWIIDGYTTSNNYPYSARESLAAATTDALNSRGMYGAASGQDVNYIRNSVKTVVDAYDGSVSLYKWDEKDPILRAWESIFPGMVQPLEKMSGDLMAHVRYPEDLFKTQRSLLTRYHVKDPASFYSGGDFWNVPNEPAVDTAGASGIAAAQTDSKQPPYYLTLQMPGQDSAEFSLSTGYIPGGQTDRNIMTGFFAVDSNAGSTPGEKREGYGKLRLLELPRDLTVPGPGQAQNNFLSDQNVSRALNLLRSGGTTVRMGNLLTLPVGGGMLYVQPVYVQASQGTTYPLMQYVLTAFGDGNIGFAPTLEEALNQTFGGDSGAQAGDAGLQNVKEDISAGDGKAPAAGTPGATPGATPAPGTTTPTQPAPQQPSAAPGAPAPAPAPAAGGTPQERLDAALQSMKQAVGQADSAMKSGDWAAYGQAQKNLQTALDQAIAAQKELEGAK</sequence>
<dbReference type="Proteomes" id="UP001284901">
    <property type="component" value="Unassembled WGS sequence"/>
</dbReference>
<feature type="transmembrane region" description="Helical" evidence="5">
    <location>
        <begin position="57"/>
        <end position="77"/>
    </location>
</feature>
<gene>
    <name evidence="7" type="ORF">R6G74_02510</name>
    <name evidence="8" type="ORF">R6P33_09115</name>
</gene>
<protein>
    <recommendedName>
        <fullName evidence="5">UPF0182 protein R6G74_02510</fullName>
    </recommendedName>
</protein>
<dbReference type="GO" id="GO:0005886">
    <property type="term" value="C:plasma membrane"/>
    <property type="evidence" value="ECO:0007669"/>
    <property type="project" value="UniProtKB-SubCell"/>
</dbReference>
<evidence type="ECO:0000256" key="1">
    <source>
        <dbReference type="ARBA" id="ARBA00022475"/>
    </source>
</evidence>
<dbReference type="EMBL" id="JAWNFV010000003">
    <property type="protein sequence ID" value="MDY5140192.1"/>
    <property type="molecule type" value="Genomic_DNA"/>
</dbReference>
<dbReference type="HAMAP" id="MF_01600">
    <property type="entry name" value="UPF0182"/>
    <property type="match status" value="1"/>
</dbReference>
<keyword evidence="4 5" id="KW-0472">Membrane</keyword>
<organism evidence="7 10">
    <name type="scientific">Actinotignum timonense</name>
    <dbReference type="NCBI Taxonomy" id="1870995"/>
    <lineage>
        <taxon>Bacteria</taxon>
        <taxon>Bacillati</taxon>
        <taxon>Actinomycetota</taxon>
        <taxon>Actinomycetes</taxon>
        <taxon>Actinomycetales</taxon>
        <taxon>Actinomycetaceae</taxon>
        <taxon>Actinotignum</taxon>
    </lineage>
</organism>
<dbReference type="PANTHER" id="PTHR39344">
    <property type="entry name" value="UPF0182 PROTEIN SLL1060"/>
    <property type="match status" value="1"/>
</dbReference>
<comment type="subcellular location">
    <subcellularLocation>
        <location evidence="5">Cell membrane</location>
        <topology evidence="5">Multi-pass membrane protein</topology>
    </subcellularLocation>
</comment>
<dbReference type="Proteomes" id="UP001288320">
    <property type="component" value="Unassembled WGS sequence"/>
</dbReference>
<feature type="transmembrane region" description="Helical" evidence="5">
    <location>
        <begin position="248"/>
        <end position="267"/>
    </location>
</feature>
<feature type="transmembrane region" description="Helical" evidence="5">
    <location>
        <begin position="206"/>
        <end position="228"/>
    </location>
</feature>
<keyword evidence="2 5" id="KW-0812">Transmembrane</keyword>
<comment type="similarity">
    <text evidence="5">Belongs to the UPF0182 family.</text>
</comment>
<keyword evidence="3 5" id="KW-1133">Transmembrane helix</keyword>
<evidence type="ECO:0000313" key="9">
    <source>
        <dbReference type="Proteomes" id="UP001284901"/>
    </source>
</evidence>
<dbReference type="GO" id="GO:0005576">
    <property type="term" value="C:extracellular region"/>
    <property type="evidence" value="ECO:0007669"/>
    <property type="project" value="TreeGrafter"/>
</dbReference>
<feature type="compositionally biased region" description="Low complexity" evidence="6">
    <location>
        <begin position="923"/>
        <end position="945"/>
    </location>
</feature>
<dbReference type="AlphaFoldDB" id="A0AAW9HAQ7"/>
<name>A0AAW9HAQ7_9ACTO</name>
<dbReference type="InterPro" id="IPR005372">
    <property type="entry name" value="UPF0182"/>
</dbReference>
<feature type="transmembrane region" description="Helical" evidence="5">
    <location>
        <begin position="164"/>
        <end position="186"/>
    </location>
</feature>
<evidence type="ECO:0000256" key="5">
    <source>
        <dbReference type="HAMAP-Rule" id="MF_01600"/>
    </source>
</evidence>
<comment type="caution">
    <text evidence="7">The sequence shown here is derived from an EMBL/GenBank/DDBJ whole genome shotgun (WGS) entry which is preliminary data.</text>
</comment>
<feature type="transmembrane region" description="Helical" evidence="5">
    <location>
        <begin position="16"/>
        <end position="37"/>
    </location>
</feature>
<feature type="transmembrane region" description="Helical" evidence="5">
    <location>
        <begin position="274"/>
        <end position="295"/>
    </location>
</feature>
<evidence type="ECO:0000256" key="3">
    <source>
        <dbReference type="ARBA" id="ARBA00022989"/>
    </source>
</evidence>
<evidence type="ECO:0000256" key="2">
    <source>
        <dbReference type="ARBA" id="ARBA00022692"/>
    </source>
</evidence>
<feature type="region of interest" description="Disordered" evidence="6">
    <location>
        <begin position="917"/>
        <end position="995"/>
    </location>
</feature>
<accession>A0AAW9HAQ7</accession>
<keyword evidence="1 5" id="KW-1003">Cell membrane</keyword>
<dbReference type="GeneID" id="92813670"/>
<dbReference type="RefSeq" id="WP_087069847.1">
    <property type="nucleotide sequence ID" value="NZ_CAUPFC010000004.1"/>
</dbReference>
<proteinExistence type="inferred from homology"/>
<feature type="transmembrane region" description="Helical" evidence="5">
    <location>
        <begin position="106"/>
        <end position="124"/>
    </location>
</feature>
<keyword evidence="9" id="KW-1185">Reference proteome</keyword>
<evidence type="ECO:0000313" key="10">
    <source>
        <dbReference type="Proteomes" id="UP001288320"/>
    </source>
</evidence>
<evidence type="ECO:0000256" key="4">
    <source>
        <dbReference type="ARBA" id="ARBA00023136"/>
    </source>
</evidence>
<reference evidence="7 9" key="1">
    <citation type="submission" date="2023-10" db="EMBL/GenBank/DDBJ databases">
        <title>Whole Genome based description of the genera Actinobaculum and Actinotignum reveals a complex phylogenetic relationship within the species included in the genus Actinotignum.</title>
        <authorList>
            <person name="Jensen C.S."/>
            <person name="Dargis R."/>
            <person name="Kemp M."/>
            <person name="Christensen J.J."/>
        </authorList>
    </citation>
    <scope>NUCLEOTIDE SEQUENCE</scope>
    <source>
        <strain evidence="8 9">SLA_B089</strain>
        <strain evidence="7">SLA_B245</strain>
    </source>
</reference>
<evidence type="ECO:0000256" key="6">
    <source>
        <dbReference type="SAM" id="MobiDB-lite"/>
    </source>
</evidence>
<evidence type="ECO:0000313" key="8">
    <source>
        <dbReference type="EMBL" id="MDY5147175.1"/>
    </source>
</evidence>
<dbReference type="EMBL" id="JAWNFY010000034">
    <property type="protein sequence ID" value="MDY5147175.1"/>
    <property type="molecule type" value="Genomic_DNA"/>
</dbReference>
<dbReference type="PANTHER" id="PTHR39344:SF1">
    <property type="entry name" value="UPF0182 PROTEIN SLL1060"/>
    <property type="match status" value="1"/>
</dbReference>